<gene>
    <name evidence="2" type="ORF">OsI_12385</name>
</gene>
<organism evidence="2 3">
    <name type="scientific">Oryza sativa subsp. indica</name>
    <name type="common">Rice</name>
    <dbReference type="NCBI Taxonomy" id="39946"/>
    <lineage>
        <taxon>Eukaryota</taxon>
        <taxon>Viridiplantae</taxon>
        <taxon>Streptophyta</taxon>
        <taxon>Embryophyta</taxon>
        <taxon>Tracheophyta</taxon>
        <taxon>Spermatophyta</taxon>
        <taxon>Magnoliopsida</taxon>
        <taxon>Liliopsida</taxon>
        <taxon>Poales</taxon>
        <taxon>Poaceae</taxon>
        <taxon>BOP clade</taxon>
        <taxon>Oryzoideae</taxon>
        <taxon>Oryzeae</taxon>
        <taxon>Oryzinae</taxon>
        <taxon>Oryza</taxon>
        <taxon>Oryza sativa</taxon>
    </lineage>
</organism>
<dbReference type="Gramene" id="BGIOSGA010359-TA">
    <property type="protein sequence ID" value="BGIOSGA010359-PA"/>
    <property type="gene ID" value="BGIOSGA010359"/>
</dbReference>
<accession>A2XIX2</accession>
<evidence type="ECO:0000313" key="2">
    <source>
        <dbReference type="EMBL" id="EAY90782.1"/>
    </source>
</evidence>
<reference evidence="2 3" key="1">
    <citation type="journal article" date="2005" name="PLoS Biol.">
        <title>The genomes of Oryza sativa: a history of duplications.</title>
        <authorList>
            <person name="Yu J."/>
            <person name="Wang J."/>
            <person name="Lin W."/>
            <person name="Li S."/>
            <person name="Li H."/>
            <person name="Zhou J."/>
            <person name="Ni P."/>
            <person name="Dong W."/>
            <person name="Hu S."/>
            <person name="Zeng C."/>
            <person name="Zhang J."/>
            <person name="Zhang Y."/>
            <person name="Li R."/>
            <person name="Xu Z."/>
            <person name="Li S."/>
            <person name="Li X."/>
            <person name="Zheng H."/>
            <person name="Cong L."/>
            <person name="Lin L."/>
            <person name="Yin J."/>
            <person name="Geng J."/>
            <person name="Li G."/>
            <person name="Shi J."/>
            <person name="Liu J."/>
            <person name="Lv H."/>
            <person name="Li J."/>
            <person name="Wang J."/>
            <person name="Deng Y."/>
            <person name="Ran L."/>
            <person name="Shi X."/>
            <person name="Wang X."/>
            <person name="Wu Q."/>
            <person name="Li C."/>
            <person name="Ren X."/>
            <person name="Wang J."/>
            <person name="Wang X."/>
            <person name="Li D."/>
            <person name="Liu D."/>
            <person name="Zhang X."/>
            <person name="Ji Z."/>
            <person name="Zhao W."/>
            <person name="Sun Y."/>
            <person name="Zhang Z."/>
            <person name="Bao J."/>
            <person name="Han Y."/>
            <person name="Dong L."/>
            <person name="Ji J."/>
            <person name="Chen P."/>
            <person name="Wu S."/>
            <person name="Liu J."/>
            <person name="Xiao Y."/>
            <person name="Bu D."/>
            <person name="Tan J."/>
            <person name="Yang L."/>
            <person name="Ye C."/>
            <person name="Zhang J."/>
            <person name="Xu J."/>
            <person name="Zhou Y."/>
            <person name="Yu Y."/>
            <person name="Zhang B."/>
            <person name="Zhuang S."/>
            <person name="Wei H."/>
            <person name="Liu B."/>
            <person name="Lei M."/>
            <person name="Yu H."/>
            <person name="Li Y."/>
            <person name="Xu H."/>
            <person name="Wei S."/>
            <person name="He X."/>
            <person name="Fang L."/>
            <person name="Zhang Z."/>
            <person name="Zhang Y."/>
            <person name="Huang X."/>
            <person name="Su Z."/>
            <person name="Tong W."/>
            <person name="Li J."/>
            <person name="Tong Z."/>
            <person name="Li S."/>
            <person name="Ye J."/>
            <person name="Wang L."/>
            <person name="Fang L."/>
            <person name="Lei T."/>
            <person name="Chen C."/>
            <person name="Chen H."/>
            <person name="Xu Z."/>
            <person name="Li H."/>
            <person name="Huang H."/>
            <person name="Zhang F."/>
            <person name="Xu H."/>
            <person name="Li N."/>
            <person name="Zhao C."/>
            <person name="Li S."/>
            <person name="Dong L."/>
            <person name="Huang Y."/>
            <person name="Li L."/>
            <person name="Xi Y."/>
            <person name="Qi Q."/>
            <person name="Li W."/>
            <person name="Zhang B."/>
            <person name="Hu W."/>
            <person name="Zhang Y."/>
            <person name="Tian X."/>
            <person name="Jiao Y."/>
            <person name="Liang X."/>
            <person name="Jin J."/>
            <person name="Gao L."/>
            <person name="Zheng W."/>
            <person name="Hao B."/>
            <person name="Liu S."/>
            <person name="Wang W."/>
            <person name="Yuan L."/>
            <person name="Cao M."/>
            <person name="McDermott J."/>
            <person name="Samudrala R."/>
            <person name="Wang J."/>
            <person name="Wong G.K."/>
            <person name="Yang H."/>
        </authorList>
    </citation>
    <scope>NUCLEOTIDE SEQUENCE [LARGE SCALE GENOMIC DNA]</scope>
    <source>
        <strain evidence="3">cv. 93-11</strain>
    </source>
</reference>
<dbReference type="EMBL" id="CM000128">
    <property type="protein sequence ID" value="EAY90782.1"/>
    <property type="molecule type" value="Genomic_DNA"/>
</dbReference>
<dbReference type="Proteomes" id="UP000007015">
    <property type="component" value="Chromosome 3"/>
</dbReference>
<name>A2XIX2_ORYSI</name>
<proteinExistence type="predicted"/>
<feature type="compositionally biased region" description="Polar residues" evidence="1">
    <location>
        <begin position="191"/>
        <end position="213"/>
    </location>
</feature>
<dbReference type="AlphaFoldDB" id="A2XIX2"/>
<feature type="region of interest" description="Disordered" evidence="1">
    <location>
        <begin position="191"/>
        <end position="216"/>
    </location>
</feature>
<evidence type="ECO:0000313" key="3">
    <source>
        <dbReference type="Proteomes" id="UP000007015"/>
    </source>
</evidence>
<sequence length="260" mass="29421">MRLNHKYFSNLNNIANSSPQGIMKVSEQVVFGCMESCTNKKVRDKHIVVPLKVTLNSLSCDTAYKLKFININMNVKNARMTYIVKRREYINTTREYAYTMRLAMAASIYSFGDNLLELLTGKPSVSILESITNGFHLCCRSFEPVASSDVHPRRRIQLPWHPGKILRLCHLIKGADHLAINSINQLMSSNQRSIDPQNQPNKQTISTCDSSAMSVRGPDGGWEWKARRAAAAIILVPANDIDLDMDMDMDMDMDGFRIFS</sequence>
<dbReference type="HOGENOM" id="CLU_1071131_0_0_1"/>
<protein>
    <submittedName>
        <fullName evidence="2">Uncharacterized protein</fullName>
    </submittedName>
</protein>
<evidence type="ECO:0000256" key="1">
    <source>
        <dbReference type="SAM" id="MobiDB-lite"/>
    </source>
</evidence>
<keyword evidence="3" id="KW-1185">Reference proteome</keyword>